<dbReference type="AlphaFoldDB" id="A0A2N5DQ38"/>
<keyword evidence="2" id="KW-0732">Signal</keyword>
<evidence type="ECO:0000313" key="4">
    <source>
        <dbReference type="Proteomes" id="UP000234479"/>
    </source>
</evidence>
<gene>
    <name evidence="3" type="ORF">SGCZBJ_03660</name>
</gene>
<accession>A0A2N5DQ38</accession>
<evidence type="ECO:0000313" key="3">
    <source>
        <dbReference type="EMBL" id="PLR28115.1"/>
    </source>
</evidence>
<dbReference type="Proteomes" id="UP000234479">
    <property type="component" value="Unassembled WGS sequence"/>
</dbReference>
<organism evidence="3 4">
    <name type="scientific">Caulobacter zeae</name>
    <dbReference type="NCBI Taxonomy" id="2055137"/>
    <lineage>
        <taxon>Bacteria</taxon>
        <taxon>Pseudomonadati</taxon>
        <taxon>Pseudomonadota</taxon>
        <taxon>Alphaproteobacteria</taxon>
        <taxon>Caulobacterales</taxon>
        <taxon>Caulobacteraceae</taxon>
        <taxon>Caulobacter</taxon>
    </lineage>
</organism>
<protein>
    <submittedName>
        <fullName evidence="3">Uncharacterized protein</fullName>
    </submittedName>
</protein>
<dbReference type="EMBL" id="PJRS01000010">
    <property type="protein sequence ID" value="PLR28115.1"/>
    <property type="molecule type" value="Genomic_DNA"/>
</dbReference>
<evidence type="ECO:0000256" key="1">
    <source>
        <dbReference type="SAM" id="MobiDB-lite"/>
    </source>
</evidence>
<evidence type="ECO:0000256" key="2">
    <source>
        <dbReference type="SAM" id="SignalP"/>
    </source>
</evidence>
<feature type="chain" id="PRO_5014678636" evidence="2">
    <location>
        <begin position="22"/>
        <end position="99"/>
    </location>
</feature>
<comment type="caution">
    <text evidence="3">The sequence shown here is derived from an EMBL/GenBank/DDBJ whole genome shotgun (WGS) entry which is preliminary data.</text>
</comment>
<sequence>MMRAFVVSALISIAVAGSAAAQTAAPMDAAAPTAAADKKAEKKKDPGVVCRRERVVGSNRPVRVCTTAAQRDTDKEAARTLLDGRAPNSTDAPDGGSAN</sequence>
<reference evidence="3 4" key="1">
    <citation type="submission" date="2017-12" db="EMBL/GenBank/DDBJ databases">
        <title>The genome sequence of Caulobacter sp. 410.</title>
        <authorList>
            <person name="Gao J."/>
            <person name="Mao X."/>
            <person name="Sun J."/>
        </authorList>
    </citation>
    <scope>NUCLEOTIDE SEQUENCE [LARGE SCALE GENOMIC DNA]</scope>
    <source>
        <strain evidence="3 4">410</strain>
    </source>
</reference>
<feature type="signal peptide" evidence="2">
    <location>
        <begin position="1"/>
        <end position="21"/>
    </location>
</feature>
<name>A0A2N5DQ38_9CAUL</name>
<keyword evidence="4" id="KW-1185">Reference proteome</keyword>
<proteinExistence type="predicted"/>
<feature type="region of interest" description="Disordered" evidence="1">
    <location>
        <begin position="69"/>
        <end position="99"/>
    </location>
</feature>